<dbReference type="Pfam" id="PF12164">
    <property type="entry name" value="SporV_AA"/>
    <property type="match status" value="1"/>
</dbReference>
<dbReference type="InterPro" id="IPR021997">
    <property type="entry name" value="SporV_AA"/>
</dbReference>
<feature type="transmembrane region" description="Helical" evidence="1">
    <location>
        <begin position="97"/>
        <end position="117"/>
    </location>
</feature>
<dbReference type="EMBL" id="CVRB01000004">
    <property type="protein sequence ID" value="CRK83989.1"/>
    <property type="molecule type" value="Genomic_DNA"/>
</dbReference>
<proteinExistence type="predicted"/>
<evidence type="ECO:0000259" key="2">
    <source>
        <dbReference type="Pfam" id="PF12164"/>
    </source>
</evidence>
<dbReference type="AlphaFoldDB" id="A0A0U1P148"/>
<name>A0A0U1P148_9BACI</name>
<dbReference type="InterPro" id="IPR038548">
    <property type="entry name" value="SporV_AA_N_sf"/>
</dbReference>
<protein>
    <submittedName>
        <fullName evidence="3">Stage V sporulation protein AA</fullName>
    </submittedName>
</protein>
<keyword evidence="1" id="KW-0812">Transmembrane</keyword>
<accession>A0A0U1P148</accession>
<dbReference type="RefSeq" id="WP_090637228.1">
    <property type="nucleotide sequence ID" value="NZ_CVRB01000004.1"/>
</dbReference>
<reference evidence="4" key="1">
    <citation type="submission" date="2015-05" db="EMBL/GenBank/DDBJ databases">
        <authorList>
            <person name="Urmite Genomes"/>
        </authorList>
    </citation>
    <scope>NUCLEOTIDE SEQUENCE [LARGE SCALE GENOMIC DNA]</scope>
    <source>
        <strain evidence="4">LF1</strain>
    </source>
</reference>
<keyword evidence="1" id="KW-1133">Transmembrane helix</keyword>
<sequence>MEKSIYIRMRNRVQARPNQIILLKDVAQIIAPEICLPTLQNLKIYHLSQMDRNIAIIDVMKVIHHITELFAEMDIQTIGPAQTIIEVMEKKKKVSTVFFLLIWFLLFFGSMMAIMNFHDDVSMKNVHEKIYTIITGKVDPKPLLFQIPYSLGLGLGMILFFNHFFQKRFNEEPSPLEVEMFNYQMDLDNYVIIHENKESMKNLVDD</sequence>
<keyword evidence="4" id="KW-1185">Reference proteome</keyword>
<evidence type="ECO:0000313" key="3">
    <source>
        <dbReference type="EMBL" id="CRK83989.1"/>
    </source>
</evidence>
<evidence type="ECO:0000313" key="4">
    <source>
        <dbReference type="Proteomes" id="UP000199087"/>
    </source>
</evidence>
<organism evidence="3 4">
    <name type="scientific">Neobacillus massiliamazoniensis</name>
    <dbReference type="NCBI Taxonomy" id="1499688"/>
    <lineage>
        <taxon>Bacteria</taxon>
        <taxon>Bacillati</taxon>
        <taxon>Bacillota</taxon>
        <taxon>Bacilli</taxon>
        <taxon>Bacillales</taxon>
        <taxon>Bacillaceae</taxon>
        <taxon>Neobacillus</taxon>
    </lineage>
</organism>
<dbReference type="Gene3D" id="2.60.480.10">
    <property type="entry name" value="eubacterium ventriosum atcc domain"/>
    <property type="match status" value="1"/>
</dbReference>
<dbReference type="STRING" id="1499688.BN000_03988"/>
<feature type="transmembrane region" description="Helical" evidence="1">
    <location>
        <begin position="147"/>
        <end position="165"/>
    </location>
</feature>
<dbReference type="Proteomes" id="UP000199087">
    <property type="component" value="Unassembled WGS sequence"/>
</dbReference>
<keyword evidence="1" id="KW-0472">Membrane</keyword>
<gene>
    <name evidence="3" type="primary">spoVAA</name>
    <name evidence="3" type="ORF">BN000_03988</name>
</gene>
<evidence type="ECO:0000256" key="1">
    <source>
        <dbReference type="SAM" id="Phobius"/>
    </source>
</evidence>
<feature type="domain" description="Stage V sporulation protein AA" evidence="2">
    <location>
        <begin position="3"/>
        <end position="90"/>
    </location>
</feature>